<evidence type="ECO:0000256" key="1">
    <source>
        <dbReference type="SAM" id="Phobius"/>
    </source>
</evidence>
<evidence type="ECO:0000313" key="3">
    <source>
        <dbReference type="Proteomes" id="UP000244896"/>
    </source>
</evidence>
<organism evidence="2 3">
    <name type="scientific">Ereboglobus luteus</name>
    <dbReference type="NCBI Taxonomy" id="1796921"/>
    <lineage>
        <taxon>Bacteria</taxon>
        <taxon>Pseudomonadati</taxon>
        <taxon>Verrucomicrobiota</taxon>
        <taxon>Opitutia</taxon>
        <taxon>Opitutales</taxon>
        <taxon>Opitutaceae</taxon>
        <taxon>Ereboglobus</taxon>
    </lineage>
</organism>
<feature type="transmembrane region" description="Helical" evidence="1">
    <location>
        <begin position="276"/>
        <end position="293"/>
    </location>
</feature>
<keyword evidence="3" id="KW-1185">Reference proteome</keyword>
<name>A0A2U8E467_9BACT</name>
<dbReference type="EMBL" id="CP023004">
    <property type="protein sequence ID" value="AWI09555.1"/>
    <property type="molecule type" value="Genomic_DNA"/>
</dbReference>
<proteinExistence type="predicted"/>
<dbReference type="Pfam" id="PF13489">
    <property type="entry name" value="Methyltransf_23"/>
    <property type="match status" value="1"/>
</dbReference>
<dbReference type="PANTHER" id="PTHR43861:SF6">
    <property type="entry name" value="METHYLTRANSFERASE TYPE 11"/>
    <property type="match status" value="1"/>
</dbReference>
<feature type="transmembrane region" description="Helical" evidence="1">
    <location>
        <begin position="207"/>
        <end position="227"/>
    </location>
</feature>
<feature type="transmembrane region" description="Helical" evidence="1">
    <location>
        <begin position="239"/>
        <end position="256"/>
    </location>
</feature>
<gene>
    <name evidence="2" type="ORF">CKA38_10145</name>
</gene>
<dbReference type="Proteomes" id="UP000244896">
    <property type="component" value="Chromosome"/>
</dbReference>
<feature type="transmembrane region" description="Helical" evidence="1">
    <location>
        <begin position="366"/>
        <end position="387"/>
    </location>
</feature>
<sequence>MDTRDAESGDGHKLVGEHPCAPVRIACLHMGGHAWHETRRRLCGGCGGNAWRHVLHARVCGACVKFGHHGVGASGVHRHRRLAAQQTCGLACRRRGGRCPAGLRGTPPICVLHRDHSRPVFFGAPAVSRPAIPAHGPRASRIVSDGRAVVRRATAARVLRPVRDSALHGRVLRIRLDVQPQSREFAHTLRTVVIRGDGQIVYWGRCYLWEMQLFFGICMLALAAHGFAGLSRANRWRTGIVLACVLVLAMGAYMPIYKLLYKYVPFYGAFRGTSKFIYLFGLFMAMLAGNGINRMIVENGRNFRLAVASFAIAGIILGAGLLIKTGALENTWQRTFEALATSKQTYFQASVAFAQIPDFKDTARSLTGNTLIANGVWLLAFGALVLGLRHRRQLVWGVGACAVINLGVFAWKSTSDFEAAKAMLLPPASLAKTNPAEYAQNLPYFAKVIRQNQGDYRTLNFPLSSANMSWRAEGLWGYDPSVLKRYAEYMYFSQGINPDEASQNPPFRQQSPLLNMFRLRYAFMPDGKVVDMGEPLTRFLIVSKYKVLKERDLILSEMTKPGFNPKQEVILESEPNPVPDNENVAYTVRLLGVTSDSWTLEIICDKATLLLMTDAYAKGWKATTQPGSVQTNYDVMPANYAMRAIPLAQGRHVLKLEYKQPGLVTGVKISLATTLLLGIIIGVPAFRRRLDFSVKESIIHANIDDPDIETVKCANCGGDETGLVCKKQVPGGRVYSMVQCKRCGLVYINPRLTQEAILATYRDSAYFQRGEEDVTGYNDYTVDRELHENFFSSQLNSIEKQLPKKGRLLDVGCAFGYLLNEARQRGWQVTGIELSGGAFQYARNELKLLVHDKPLRELTFPPASFEAVVMDDVIEHYGDPAAEIREVARVLTKGGAFMLHTPNYASPWRSLMGEKWVHLKPEEHLYYFSPATLSDMLNKNGFKVVYARARGKATNLAYIIGVARKFLPGFARLLEKTIGRLPMAKWAFSFRGGGMEVLAIKK</sequence>
<feature type="transmembrane region" description="Helical" evidence="1">
    <location>
        <begin position="305"/>
        <end position="323"/>
    </location>
</feature>
<reference evidence="2 3" key="1">
    <citation type="journal article" date="2018" name="Syst. Appl. Microbiol.">
        <title>Ereboglobus luteus gen. nov. sp. nov. from cockroach guts, and new insights into the oxygen relationship of the genera Opitutus and Didymococcus (Verrucomicrobia: Opitutaceae).</title>
        <authorList>
            <person name="Tegtmeier D."/>
            <person name="Belitz A."/>
            <person name="Radek R."/>
            <person name="Heimerl T."/>
            <person name="Brune A."/>
        </authorList>
    </citation>
    <scope>NUCLEOTIDE SEQUENCE [LARGE SCALE GENOMIC DNA]</scope>
    <source>
        <strain evidence="2 3">Ho45</strain>
    </source>
</reference>
<dbReference type="AlphaFoldDB" id="A0A2U8E467"/>
<dbReference type="SUPFAM" id="SSF53335">
    <property type="entry name" value="S-adenosyl-L-methionine-dependent methyltransferases"/>
    <property type="match status" value="1"/>
</dbReference>
<keyword evidence="1" id="KW-1133">Transmembrane helix</keyword>
<dbReference type="Gene3D" id="3.40.50.150">
    <property type="entry name" value="Vaccinia Virus protein VP39"/>
    <property type="match status" value="1"/>
</dbReference>
<accession>A0A2U8E467</accession>
<feature type="transmembrane region" description="Helical" evidence="1">
    <location>
        <begin position="394"/>
        <end position="411"/>
    </location>
</feature>
<dbReference type="PANTHER" id="PTHR43861">
    <property type="entry name" value="TRANS-ACONITATE 2-METHYLTRANSFERASE-RELATED"/>
    <property type="match status" value="1"/>
</dbReference>
<dbReference type="KEGG" id="elut:CKA38_10145"/>
<protein>
    <recommendedName>
        <fullName evidence="4">Methyltransferase type 11 domain-containing protein</fullName>
    </recommendedName>
</protein>
<keyword evidence="1" id="KW-0472">Membrane</keyword>
<dbReference type="InterPro" id="IPR029063">
    <property type="entry name" value="SAM-dependent_MTases_sf"/>
</dbReference>
<dbReference type="CDD" id="cd02440">
    <property type="entry name" value="AdoMet_MTases"/>
    <property type="match status" value="1"/>
</dbReference>
<dbReference type="OrthoDB" id="8936324at2"/>
<evidence type="ECO:0008006" key="4">
    <source>
        <dbReference type="Google" id="ProtNLM"/>
    </source>
</evidence>
<keyword evidence="1" id="KW-0812">Transmembrane</keyword>
<evidence type="ECO:0000313" key="2">
    <source>
        <dbReference type="EMBL" id="AWI09555.1"/>
    </source>
</evidence>